<dbReference type="Gene3D" id="3.30.2170.10">
    <property type="entry name" value="archaeoglobus fulgidus dsm 4304 superfamily"/>
    <property type="match status" value="1"/>
</dbReference>
<accession>A0ABD6B7X1</accession>
<dbReference type="EMBL" id="JBHUDH010000134">
    <property type="protein sequence ID" value="MFD1526939.1"/>
    <property type="molecule type" value="Genomic_DNA"/>
</dbReference>
<comment type="caution">
    <text evidence="1">The sequence shown here is derived from an EMBL/GenBank/DDBJ whole genome shotgun (WGS) entry which is preliminary data.</text>
</comment>
<proteinExistence type="predicted"/>
<evidence type="ECO:0000313" key="1">
    <source>
        <dbReference type="EMBL" id="MFD1526939.1"/>
    </source>
</evidence>
<keyword evidence="2" id="KW-1185">Reference proteome</keyword>
<dbReference type="Pfam" id="PF01949">
    <property type="entry name" value="Endo_dU"/>
    <property type="match status" value="1"/>
</dbReference>
<sequence length="205" mass="21739">MKPGRRALGVAFSDGETASTCAGAVVRADRVVDRLGFERCTVGGDDATAATAALIDRIDRPDVSVLLLAGVAPAWFNVLDLSRIHAETGLPTLSVSFEASPGLAPAIRAQFDGEARAWRLDAYESLPPRRSLSVNDERVFVRGVGVDTPAATTNSDDDEVPPLEPNCEAAQFVRGFTPDGGRPEPLRVARTAARAGRELGERLDS</sequence>
<evidence type="ECO:0000313" key="2">
    <source>
        <dbReference type="Proteomes" id="UP001597111"/>
    </source>
</evidence>
<dbReference type="PANTHER" id="PTHR39518:SF2">
    <property type="entry name" value="UPF0215 PROTEIN MJ1150"/>
    <property type="match status" value="1"/>
</dbReference>
<gene>
    <name evidence="1" type="ORF">ACFR9S_11650</name>
</gene>
<dbReference type="RefSeq" id="WP_379818742.1">
    <property type="nucleotide sequence ID" value="NZ_JBHUDH010000134.1"/>
</dbReference>
<protein>
    <submittedName>
        <fullName evidence="1">DUF99 family protein</fullName>
    </submittedName>
</protein>
<dbReference type="PANTHER" id="PTHR39518">
    <property type="entry name" value="UPF0215 PROTEIN MJ1150"/>
    <property type="match status" value="1"/>
</dbReference>
<organism evidence="1 2">
    <name type="scientific">Halolamina salina</name>
    <dbReference type="NCBI Taxonomy" id="1220023"/>
    <lineage>
        <taxon>Archaea</taxon>
        <taxon>Methanobacteriati</taxon>
        <taxon>Methanobacteriota</taxon>
        <taxon>Stenosarchaea group</taxon>
        <taxon>Halobacteria</taxon>
        <taxon>Halobacteriales</taxon>
        <taxon>Haloferacaceae</taxon>
    </lineage>
</organism>
<dbReference type="Proteomes" id="UP001597111">
    <property type="component" value="Unassembled WGS sequence"/>
</dbReference>
<dbReference type="InterPro" id="IPR002802">
    <property type="entry name" value="Endo_dU"/>
</dbReference>
<dbReference type="AlphaFoldDB" id="A0ABD6B7X1"/>
<reference evidence="1 2" key="1">
    <citation type="journal article" date="2019" name="Int. J. Syst. Evol. Microbiol.">
        <title>The Global Catalogue of Microorganisms (GCM) 10K type strain sequencing project: providing services to taxonomists for standard genome sequencing and annotation.</title>
        <authorList>
            <consortium name="The Broad Institute Genomics Platform"/>
            <consortium name="The Broad Institute Genome Sequencing Center for Infectious Disease"/>
            <person name="Wu L."/>
            <person name="Ma J."/>
        </authorList>
    </citation>
    <scope>NUCLEOTIDE SEQUENCE [LARGE SCALE GENOMIC DNA]</scope>
    <source>
        <strain evidence="1 2">CGMCC 1.12285</strain>
    </source>
</reference>
<name>A0ABD6B7X1_9EURY</name>